<gene>
    <name evidence="1" type="ORF">EZS28_044050</name>
</gene>
<dbReference type="AlphaFoldDB" id="A0A5J4TR88"/>
<accession>A0A5J4TR88</accession>
<proteinExistence type="predicted"/>
<feature type="non-terminal residue" evidence="1">
    <location>
        <position position="1"/>
    </location>
</feature>
<protein>
    <submittedName>
        <fullName evidence="1">Uncharacterized protein</fullName>
    </submittedName>
</protein>
<sequence length="120" mass="14345">RNNNYRTRQLLASSIELSIQIVANDTADEEISEDLRDEEENLLSELDNDQFIGQDQYHQEQVVQEKKTSDQENLYLENKFNMKGQLLGEKFFRRSEPFRFEQYSYTDLMQPGTEYQSFQD</sequence>
<dbReference type="Proteomes" id="UP000324800">
    <property type="component" value="Unassembled WGS sequence"/>
</dbReference>
<reference evidence="1 2" key="1">
    <citation type="submission" date="2019-03" db="EMBL/GenBank/DDBJ databases">
        <title>Single cell metagenomics reveals metabolic interactions within the superorganism composed of flagellate Streblomastix strix and complex community of Bacteroidetes bacteria on its surface.</title>
        <authorList>
            <person name="Treitli S.C."/>
            <person name="Kolisko M."/>
            <person name="Husnik F."/>
            <person name="Keeling P."/>
            <person name="Hampl V."/>
        </authorList>
    </citation>
    <scope>NUCLEOTIDE SEQUENCE [LARGE SCALE GENOMIC DNA]</scope>
    <source>
        <strain evidence="1">ST1C</strain>
    </source>
</reference>
<name>A0A5J4TR88_9EUKA</name>
<organism evidence="1 2">
    <name type="scientific">Streblomastix strix</name>
    <dbReference type="NCBI Taxonomy" id="222440"/>
    <lineage>
        <taxon>Eukaryota</taxon>
        <taxon>Metamonada</taxon>
        <taxon>Preaxostyla</taxon>
        <taxon>Oxymonadida</taxon>
        <taxon>Streblomastigidae</taxon>
        <taxon>Streblomastix</taxon>
    </lineage>
</organism>
<dbReference type="EMBL" id="SNRW01026969">
    <property type="protein sequence ID" value="KAA6360423.1"/>
    <property type="molecule type" value="Genomic_DNA"/>
</dbReference>
<comment type="caution">
    <text evidence="1">The sequence shown here is derived from an EMBL/GenBank/DDBJ whole genome shotgun (WGS) entry which is preliminary data.</text>
</comment>
<evidence type="ECO:0000313" key="1">
    <source>
        <dbReference type="EMBL" id="KAA6360423.1"/>
    </source>
</evidence>
<evidence type="ECO:0000313" key="2">
    <source>
        <dbReference type="Proteomes" id="UP000324800"/>
    </source>
</evidence>